<gene>
    <name evidence="2" type="ORF">KC573_02290</name>
</gene>
<reference evidence="2" key="1">
    <citation type="submission" date="2020-04" db="EMBL/GenBank/DDBJ databases">
        <authorList>
            <person name="Zhang T."/>
        </authorList>
    </citation>
    <scope>NUCLEOTIDE SEQUENCE</scope>
    <source>
        <strain evidence="2">HKST-UBA02</strain>
    </source>
</reference>
<comment type="caution">
    <text evidence="2">The sequence shown here is derived from an EMBL/GenBank/DDBJ whole genome shotgun (WGS) entry which is preliminary data.</text>
</comment>
<evidence type="ECO:0000256" key="1">
    <source>
        <dbReference type="SAM" id="Phobius"/>
    </source>
</evidence>
<keyword evidence="1" id="KW-1133">Transmembrane helix</keyword>
<organism evidence="2 3">
    <name type="scientific">candidate division WWE3 bacterium</name>
    <dbReference type="NCBI Taxonomy" id="2053526"/>
    <lineage>
        <taxon>Bacteria</taxon>
        <taxon>Katanobacteria</taxon>
    </lineage>
</organism>
<feature type="transmembrane region" description="Helical" evidence="1">
    <location>
        <begin position="95"/>
        <end position="116"/>
    </location>
</feature>
<reference evidence="2" key="2">
    <citation type="journal article" date="2021" name="Microbiome">
        <title>Successional dynamics and alternative stable states in a saline activated sludge microbial community over 9 years.</title>
        <authorList>
            <person name="Wang Y."/>
            <person name="Ye J."/>
            <person name="Ju F."/>
            <person name="Liu L."/>
            <person name="Boyd J.A."/>
            <person name="Deng Y."/>
            <person name="Parks D.H."/>
            <person name="Jiang X."/>
            <person name="Yin X."/>
            <person name="Woodcroft B.J."/>
            <person name="Tyson G.W."/>
            <person name="Hugenholtz P."/>
            <person name="Polz M.F."/>
            <person name="Zhang T."/>
        </authorList>
    </citation>
    <scope>NUCLEOTIDE SEQUENCE</scope>
    <source>
        <strain evidence="2">HKST-UBA02</strain>
    </source>
</reference>
<feature type="transmembrane region" description="Helical" evidence="1">
    <location>
        <begin position="179"/>
        <end position="197"/>
    </location>
</feature>
<proteinExistence type="predicted"/>
<dbReference type="AlphaFoldDB" id="A0A955RX27"/>
<dbReference type="Proteomes" id="UP000699691">
    <property type="component" value="Unassembled WGS sequence"/>
</dbReference>
<feature type="transmembrane region" description="Helical" evidence="1">
    <location>
        <begin position="6"/>
        <end position="26"/>
    </location>
</feature>
<sequence length="227" mass="25439">MENAHLLIVPSLLIIGHILTFNINLLTKKYASILKSFAAGFSITYVFMILFPEVYSHHTNSLYSPTILVLGGFILFHVTHSFVFKHHETKNRIFLLDEIHLLIAGFYNFLIAFSIVDLMKIDAINGTIVGVLLVLHALLIDITNTDMTRHTPSKIKLCIILAGSILGSIISYMEFSNDAVTTLIFSITAGAMIYITIREEIPKFNNSRPGYFIVGSLVLLTSILLFY</sequence>
<name>A0A955RX27_UNCKA</name>
<feature type="transmembrane region" description="Helical" evidence="1">
    <location>
        <begin position="33"/>
        <end position="51"/>
    </location>
</feature>
<feature type="transmembrane region" description="Helical" evidence="1">
    <location>
        <begin position="209"/>
        <end position="226"/>
    </location>
</feature>
<feature type="transmembrane region" description="Helical" evidence="1">
    <location>
        <begin position="122"/>
        <end position="143"/>
    </location>
</feature>
<keyword evidence="1" id="KW-0472">Membrane</keyword>
<protein>
    <recommendedName>
        <fullName evidence="4">ZIP Zinc transporter</fullName>
    </recommendedName>
</protein>
<feature type="transmembrane region" description="Helical" evidence="1">
    <location>
        <begin position="155"/>
        <end position="173"/>
    </location>
</feature>
<evidence type="ECO:0000313" key="3">
    <source>
        <dbReference type="Proteomes" id="UP000699691"/>
    </source>
</evidence>
<keyword evidence="1" id="KW-0812">Transmembrane</keyword>
<dbReference type="EMBL" id="JAGQKY010000085">
    <property type="protein sequence ID" value="MCA9397633.1"/>
    <property type="molecule type" value="Genomic_DNA"/>
</dbReference>
<accession>A0A955RX27</accession>
<evidence type="ECO:0000313" key="2">
    <source>
        <dbReference type="EMBL" id="MCA9397633.1"/>
    </source>
</evidence>
<evidence type="ECO:0008006" key="4">
    <source>
        <dbReference type="Google" id="ProtNLM"/>
    </source>
</evidence>
<feature type="transmembrane region" description="Helical" evidence="1">
    <location>
        <begin position="63"/>
        <end position="83"/>
    </location>
</feature>